<evidence type="ECO:0000313" key="10">
    <source>
        <dbReference type="Proteomes" id="UP000317238"/>
    </source>
</evidence>
<evidence type="ECO:0000256" key="3">
    <source>
        <dbReference type="ARBA" id="ARBA00022475"/>
    </source>
</evidence>
<evidence type="ECO:0000256" key="5">
    <source>
        <dbReference type="ARBA" id="ARBA00022989"/>
    </source>
</evidence>
<dbReference type="GO" id="GO:0005886">
    <property type="term" value="C:plasma membrane"/>
    <property type="evidence" value="ECO:0007669"/>
    <property type="project" value="UniProtKB-SubCell"/>
</dbReference>
<organism evidence="9 10">
    <name type="scientific">Crateriforma conspicua</name>
    <dbReference type="NCBI Taxonomy" id="2527996"/>
    <lineage>
        <taxon>Bacteria</taxon>
        <taxon>Pseudomonadati</taxon>
        <taxon>Planctomycetota</taxon>
        <taxon>Planctomycetia</taxon>
        <taxon>Planctomycetales</taxon>
        <taxon>Planctomycetaceae</taxon>
        <taxon>Crateriforma</taxon>
    </lineage>
</organism>
<keyword evidence="3" id="KW-1003">Cell membrane</keyword>
<dbReference type="EMBL" id="SJPL01000001">
    <property type="protein sequence ID" value="TWT68966.1"/>
    <property type="molecule type" value="Genomic_DNA"/>
</dbReference>
<evidence type="ECO:0000256" key="7">
    <source>
        <dbReference type="SAM" id="Phobius"/>
    </source>
</evidence>
<keyword evidence="10" id="KW-1185">Reference proteome</keyword>
<proteinExistence type="inferred from homology"/>
<keyword evidence="6 7" id="KW-0472">Membrane</keyword>
<dbReference type="PANTHER" id="PTHR34582:SF6">
    <property type="entry name" value="UPF0702 TRANSMEMBRANE PROTEIN YCAP"/>
    <property type="match status" value="1"/>
</dbReference>
<reference evidence="9 10" key="1">
    <citation type="submission" date="2019-02" db="EMBL/GenBank/DDBJ databases">
        <title>Deep-cultivation of Planctomycetes and their phenomic and genomic characterization uncovers novel biology.</title>
        <authorList>
            <person name="Wiegand S."/>
            <person name="Jogler M."/>
            <person name="Boedeker C."/>
            <person name="Pinto D."/>
            <person name="Vollmers J."/>
            <person name="Rivas-Marin E."/>
            <person name="Kohn T."/>
            <person name="Peeters S.H."/>
            <person name="Heuer A."/>
            <person name="Rast P."/>
            <person name="Oberbeckmann S."/>
            <person name="Bunk B."/>
            <person name="Jeske O."/>
            <person name="Meyerdierks A."/>
            <person name="Storesund J.E."/>
            <person name="Kallscheuer N."/>
            <person name="Luecker S."/>
            <person name="Lage O.M."/>
            <person name="Pohl T."/>
            <person name="Merkel B.J."/>
            <person name="Hornburger P."/>
            <person name="Mueller R.-W."/>
            <person name="Bruemmer F."/>
            <person name="Labrenz M."/>
            <person name="Spormann A.M."/>
            <person name="Op Den Camp H."/>
            <person name="Overmann J."/>
            <person name="Amann R."/>
            <person name="Jetten M.S.M."/>
            <person name="Mascher T."/>
            <person name="Medema M.H."/>
            <person name="Devos D.P."/>
            <person name="Kaster A.-K."/>
            <person name="Ovreas L."/>
            <person name="Rohde M."/>
            <person name="Galperin M.Y."/>
            <person name="Jogler C."/>
        </authorList>
    </citation>
    <scope>NUCLEOTIDE SEQUENCE [LARGE SCALE GENOMIC DNA]</scope>
    <source>
        <strain evidence="9 10">Pan14r</strain>
    </source>
</reference>
<feature type="transmembrane region" description="Helical" evidence="7">
    <location>
        <begin position="42"/>
        <end position="62"/>
    </location>
</feature>
<accession>A0A5C5XZT7</accession>
<protein>
    <recommendedName>
        <fullName evidence="8">YetF C-terminal domain-containing protein</fullName>
    </recommendedName>
</protein>
<dbReference type="OrthoDB" id="9793799at2"/>
<feature type="transmembrane region" description="Helical" evidence="7">
    <location>
        <begin position="6"/>
        <end position="30"/>
    </location>
</feature>
<dbReference type="AlphaFoldDB" id="A0A5C5XZT7"/>
<evidence type="ECO:0000256" key="1">
    <source>
        <dbReference type="ARBA" id="ARBA00004651"/>
    </source>
</evidence>
<name>A0A5C5XZT7_9PLAN</name>
<comment type="caution">
    <text evidence="9">The sequence shown here is derived from an EMBL/GenBank/DDBJ whole genome shotgun (WGS) entry which is preliminary data.</text>
</comment>
<keyword evidence="4 7" id="KW-0812">Transmembrane</keyword>
<evidence type="ECO:0000256" key="6">
    <source>
        <dbReference type="ARBA" id="ARBA00023136"/>
    </source>
</evidence>
<dbReference type="Proteomes" id="UP000317238">
    <property type="component" value="Unassembled WGS sequence"/>
</dbReference>
<dbReference type="PANTHER" id="PTHR34582">
    <property type="entry name" value="UPF0702 TRANSMEMBRANE PROTEIN YCAP"/>
    <property type="match status" value="1"/>
</dbReference>
<dbReference type="InterPro" id="IPR007353">
    <property type="entry name" value="DUF421"/>
</dbReference>
<evidence type="ECO:0000256" key="4">
    <source>
        <dbReference type="ARBA" id="ARBA00022692"/>
    </source>
</evidence>
<evidence type="ECO:0000259" key="8">
    <source>
        <dbReference type="Pfam" id="PF04239"/>
    </source>
</evidence>
<dbReference type="InterPro" id="IPR023090">
    <property type="entry name" value="UPF0702_alpha/beta_dom_sf"/>
</dbReference>
<gene>
    <name evidence="9" type="ORF">Pan14r_12500</name>
</gene>
<comment type="similarity">
    <text evidence="2">Belongs to the UPF0702 family.</text>
</comment>
<dbReference type="Pfam" id="PF04239">
    <property type="entry name" value="DUF421"/>
    <property type="match status" value="1"/>
</dbReference>
<dbReference type="Gene3D" id="3.30.240.20">
    <property type="entry name" value="bsu07140 like domains"/>
    <property type="match status" value="1"/>
</dbReference>
<feature type="domain" description="YetF C-terminal" evidence="8">
    <location>
        <begin position="92"/>
        <end position="160"/>
    </location>
</feature>
<dbReference type="RefSeq" id="WP_146438609.1">
    <property type="nucleotide sequence ID" value="NZ_SJPL01000001.1"/>
</dbReference>
<keyword evidence="5 7" id="KW-1133">Transmembrane helix</keyword>
<evidence type="ECO:0000313" key="9">
    <source>
        <dbReference type="EMBL" id="TWT68966.1"/>
    </source>
</evidence>
<comment type="subcellular location">
    <subcellularLocation>
        <location evidence="1">Cell membrane</location>
        <topology evidence="1">Multi-pass membrane protein</topology>
    </subcellularLocation>
</comment>
<feature type="transmembrane region" description="Helical" evidence="7">
    <location>
        <begin position="68"/>
        <end position="88"/>
    </location>
</feature>
<sequence length="183" mass="20100">MKDQWSVLSFGDIVVLVLSAWLVYAAIIIYTRLAGLRSFSKMSAPDFAMTLAVGSLFASSISAPRQRMIAGLIALAVLFLTQQVIAWIRTRISPMRTLIDNRPVLLMAGDQILGDNLKRVNVTRSDLMAKLREANAVRRSDVIAVVFETTGDISVLHGDHDSIDPELFSGVDGAERLKLKSAR</sequence>
<evidence type="ECO:0000256" key="2">
    <source>
        <dbReference type="ARBA" id="ARBA00006448"/>
    </source>
</evidence>